<sequence>MGERIDSAFTGGVGLGIRFGLKGTRRTHVHHASARFNQVGRRELGAEERSCQVGADGTVPLLQRQFTHGLEDLVNRVVYQSVDPVKLFQGCPYRRPHAHLTGYVGNKKSGSFFIELRFYLLHRFIIHIENGDSVPHFKQ</sequence>
<name>A0A645E1A2_9ZZZZ</name>
<protein>
    <submittedName>
        <fullName evidence="1">Uncharacterized protein</fullName>
    </submittedName>
</protein>
<dbReference type="EMBL" id="VSSQ01041848">
    <property type="protein sequence ID" value="MPM95336.1"/>
    <property type="molecule type" value="Genomic_DNA"/>
</dbReference>
<organism evidence="1">
    <name type="scientific">bioreactor metagenome</name>
    <dbReference type="NCBI Taxonomy" id="1076179"/>
    <lineage>
        <taxon>unclassified sequences</taxon>
        <taxon>metagenomes</taxon>
        <taxon>ecological metagenomes</taxon>
    </lineage>
</organism>
<gene>
    <name evidence="1" type="ORF">SDC9_142490</name>
</gene>
<reference evidence="1" key="1">
    <citation type="submission" date="2019-08" db="EMBL/GenBank/DDBJ databases">
        <authorList>
            <person name="Kucharzyk K."/>
            <person name="Murdoch R.W."/>
            <person name="Higgins S."/>
            <person name="Loffler F."/>
        </authorList>
    </citation>
    <scope>NUCLEOTIDE SEQUENCE</scope>
</reference>
<accession>A0A645E1A2</accession>
<dbReference type="AlphaFoldDB" id="A0A645E1A2"/>
<evidence type="ECO:0000313" key="1">
    <source>
        <dbReference type="EMBL" id="MPM95336.1"/>
    </source>
</evidence>
<comment type="caution">
    <text evidence="1">The sequence shown here is derived from an EMBL/GenBank/DDBJ whole genome shotgun (WGS) entry which is preliminary data.</text>
</comment>
<proteinExistence type="predicted"/>